<reference evidence="1 2" key="1">
    <citation type="journal article" date="2024" name="Nat. Commun.">
        <title>Phylogenomics reveals the evolutionary origins of lichenization in chlorophyte algae.</title>
        <authorList>
            <person name="Puginier C."/>
            <person name="Libourel C."/>
            <person name="Otte J."/>
            <person name="Skaloud P."/>
            <person name="Haon M."/>
            <person name="Grisel S."/>
            <person name="Petersen M."/>
            <person name="Berrin J.G."/>
            <person name="Delaux P.M."/>
            <person name="Dal Grande F."/>
            <person name="Keller J."/>
        </authorList>
    </citation>
    <scope>NUCLEOTIDE SEQUENCE [LARGE SCALE GENOMIC DNA]</scope>
    <source>
        <strain evidence="1 2">SAG 2043</strain>
    </source>
</reference>
<dbReference type="PANTHER" id="PTHR10811">
    <property type="entry name" value="FRINGE-RELATED"/>
    <property type="match status" value="1"/>
</dbReference>
<comment type="caution">
    <text evidence="1">The sequence shown here is derived from an EMBL/GenBank/DDBJ whole genome shotgun (WGS) entry which is preliminary data.</text>
</comment>
<dbReference type="AlphaFoldDB" id="A0AAW1PD76"/>
<sequence>MNSGERAGYSQVVDVFREFPDVQWYVLGDDDTLFLPPNLNTLLASRDPEQDWYIGQVSEVAGQVEQFGEMAYGGGGFVLSHKTMSRLEPEFEDFLKRNRHMYGGDERIGKCLISEMSVNLTPHAGFHQLDVDALDENGWEASYFSWLETNAGVPTISLHHLEALARHLPSHFSADAMAHAARNSPATFLRKSAAASERYGAFAITHAFTVRWFQPLKVGLISEVELLDNSKYQSYRHPHARYLLAASHRVHTSKDSRDADPKGLLSLRLVSKYAVMVPHGHEVGGICEGGSIIKDYPRNATMHSIQIHHPLPMGAQRLCCIDMKMRCWDDRAHLDIWMDECNNSSKSKHLM</sequence>
<proteinExistence type="predicted"/>
<accession>A0AAW1PD76</accession>
<evidence type="ECO:0000313" key="1">
    <source>
        <dbReference type="EMBL" id="KAK9807858.1"/>
    </source>
</evidence>
<dbReference type="Proteomes" id="UP001489004">
    <property type="component" value="Unassembled WGS sequence"/>
</dbReference>
<dbReference type="Gene3D" id="3.90.550.50">
    <property type="match status" value="1"/>
</dbReference>
<dbReference type="Pfam" id="PF04646">
    <property type="entry name" value="DUF604"/>
    <property type="match status" value="1"/>
</dbReference>
<protein>
    <submittedName>
        <fullName evidence="1">Uncharacterized protein</fullName>
    </submittedName>
</protein>
<dbReference type="InterPro" id="IPR006740">
    <property type="entry name" value="DUF604"/>
</dbReference>
<evidence type="ECO:0000313" key="2">
    <source>
        <dbReference type="Proteomes" id="UP001489004"/>
    </source>
</evidence>
<name>A0AAW1PD76_9CHLO</name>
<dbReference type="EMBL" id="JALJOR010000012">
    <property type="protein sequence ID" value="KAK9807858.1"/>
    <property type="molecule type" value="Genomic_DNA"/>
</dbReference>
<organism evidence="1 2">
    <name type="scientific">[Myrmecia] bisecta</name>
    <dbReference type="NCBI Taxonomy" id="41462"/>
    <lineage>
        <taxon>Eukaryota</taxon>
        <taxon>Viridiplantae</taxon>
        <taxon>Chlorophyta</taxon>
        <taxon>core chlorophytes</taxon>
        <taxon>Trebouxiophyceae</taxon>
        <taxon>Trebouxiales</taxon>
        <taxon>Trebouxiaceae</taxon>
        <taxon>Myrmecia</taxon>
    </lineage>
</organism>
<keyword evidence="2" id="KW-1185">Reference proteome</keyword>
<gene>
    <name evidence="1" type="ORF">WJX72_011491</name>
</gene>